<feature type="transmembrane region" description="Helical" evidence="1">
    <location>
        <begin position="58"/>
        <end position="82"/>
    </location>
</feature>
<proteinExistence type="predicted"/>
<protein>
    <recommendedName>
        <fullName evidence="3">Phage holin family protein</fullName>
    </recommendedName>
</protein>
<organism evidence="2">
    <name type="scientific">marine sediment metagenome</name>
    <dbReference type="NCBI Taxonomy" id="412755"/>
    <lineage>
        <taxon>unclassified sequences</taxon>
        <taxon>metagenomes</taxon>
        <taxon>ecological metagenomes</taxon>
    </lineage>
</organism>
<dbReference type="InterPro" id="IPR007165">
    <property type="entry name" value="Phage_holin_4_2"/>
</dbReference>
<evidence type="ECO:0008006" key="3">
    <source>
        <dbReference type="Google" id="ProtNLM"/>
    </source>
</evidence>
<feature type="transmembrane region" description="Helical" evidence="1">
    <location>
        <begin position="32"/>
        <end position="51"/>
    </location>
</feature>
<feature type="transmembrane region" description="Helical" evidence="1">
    <location>
        <begin position="7"/>
        <end position="26"/>
    </location>
</feature>
<dbReference type="PANTHER" id="PTHR37309">
    <property type="entry name" value="SLR0284 PROTEIN"/>
    <property type="match status" value="1"/>
</dbReference>
<dbReference type="AlphaFoldDB" id="A0A0F9LCP3"/>
<reference evidence="2" key="1">
    <citation type="journal article" date="2015" name="Nature">
        <title>Complex archaea that bridge the gap between prokaryotes and eukaryotes.</title>
        <authorList>
            <person name="Spang A."/>
            <person name="Saw J.H."/>
            <person name="Jorgensen S.L."/>
            <person name="Zaremba-Niedzwiedzka K."/>
            <person name="Martijn J."/>
            <person name="Lind A.E."/>
            <person name="van Eijk R."/>
            <person name="Schleper C."/>
            <person name="Guy L."/>
            <person name="Ettema T.J."/>
        </authorList>
    </citation>
    <scope>NUCLEOTIDE SEQUENCE</scope>
</reference>
<comment type="caution">
    <text evidence="2">The sequence shown here is derived from an EMBL/GenBank/DDBJ whole genome shotgun (WGS) entry which is preliminary data.</text>
</comment>
<keyword evidence="1" id="KW-0812">Transmembrane</keyword>
<dbReference type="EMBL" id="LAZR01011381">
    <property type="protein sequence ID" value="KKM62005.1"/>
    <property type="molecule type" value="Genomic_DNA"/>
</dbReference>
<gene>
    <name evidence="2" type="ORF">LCGC14_1526020</name>
</gene>
<dbReference type="Pfam" id="PF04020">
    <property type="entry name" value="Phage_holin_4_2"/>
    <property type="match status" value="1"/>
</dbReference>
<evidence type="ECO:0000256" key="1">
    <source>
        <dbReference type="SAM" id="Phobius"/>
    </source>
</evidence>
<feature type="transmembrane region" description="Helical" evidence="1">
    <location>
        <begin position="94"/>
        <end position="115"/>
    </location>
</feature>
<dbReference type="PANTHER" id="PTHR37309:SF1">
    <property type="entry name" value="SLR0284 PROTEIN"/>
    <property type="match status" value="1"/>
</dbReference>
<evidence type="ECO:0000313" key="2">
    <source>
        <dbReference type="EMBL" id="KKM62005.1"/>
    </source>
</evidence>
<sequence>MRTIGRIAFSIISNAVAFLATDYLLAGFVFEGTFLDLLGVAFIFTLIHVFVRPVLKLLLGPLIVLTFGLFIIVINALTLYFLDIVSTALTIQGYLPLLIATLIIGIVNTTIHLSAKIAHR</sequence>
<accession>A0A0F9LCP3</accession>
<keyword evidence="1" id="KW-1133">Transmembrane helix</keyword>
<name>A0A0F9LCP3_9ZZZZ</name>
<keyword evidence="1" id="KW-0472">Membrane</keyword>